<dbReference type="RefSeq" id="WP_305006496.1">
    <property type="nucleotide sequence ID" value="NZ_JAUQSY010000006.1"/>
</dbReference>
<dbReference type="Proteomes" id="UP001176429">
    <property type="component" value="Unassembled WGS sequence"/>
</dbReference>
<protein>
    <submittedName>
        <fullName evidence="2">Uncharacterized protein</fullName>
    </submittedName>
</protein>
<accession>A0ABT9BA88</accession>
<keyword evidence="3" id="KW-1185">Reference proteome</keyword>
<comment type="caution">
    <text evidence="2">The sequence shown here is derived from an EMBL/GenBank/DDBJ whole genome shotgun (WGS) entry which is preliminary data.</text>
</comment>
<proteinExistence type="predicted"/>
<organism evidence="2 3">
    <name type="scientific">Hymenobacter aranciens</name>
    <dbReference type="NCBI Taxonomy" id="3063996"/>
    <lineage>
        <taxon>Bacteria</taxon>
        <taxon>Pseudomonadati</taxon>
        <taxon>Bacteroidota</taxon>
        <taxon>Cytophagia</taxon>
        <taxon>Cytophagales</taxon>
        <taxon>Hymenobacteraceae</taxon>
        <taxon>Hymenobacter</taxon>
    </lineage>
</organism>
<sequence>MLFQPLYRSPDAEPSGADDAPKPKSRAKSYLPEGQVALAALGLAVAPKYAADVAALPGFGLIWTKPDDLSALATDTHAKVGEAGSTQANRTPNAEAIDKLDAEIMQRLGNVRNYLEGAYEDENDEIVRGYLAQLGFKLQYGSYMFPRGQDDRLAALDQLLLGLVKHGIGGKKYGLAYWTDMRQRYSQALTTAGNDSGTVSTVVDRKNELLDQLREILTGIYYLLRAQFPKSWKAKLRAYGFQEEGY</sequence>
<evidence type="ECO:0000256" key="1">
    <source>
        <dbReference type="SAM" id="MobiDB-lite"/>
    </source>
</evidence>
<gene>
    <name evidence="2" type="ORF">Q5H93_10590</name>
</gene>
<evidence type="ECO:0000313" key="3">
    <source>
        <dbReference type="Proteomes" id="UP001176429"/>
    </source>
</evidence>
<reference evidence="2" key="1">
    <citation type="submission" date="2023-07" db="EMBL/GenBank/DDBJ databases">
        <authorList>
            <person name="Kim M.K."/>
        </authorList>
    </citation>
    <scope>NUCLEOTIDE SEQUENCE</scope>
    <source>
        <strain evidence="2">ASUV-10-1</strain>
    </source>
</reference>
<feature type="region of interest" description="Disordered" evidence="1">
    <location>
        <begin position="1"/>
        <end position="27"/>
    </location>
</feature>
<name>A0ABT9BA88_9BACT</name>
<dbReference type="EMBL" id="JAUQSY010000006">
    <property type="protein sequence ID" value="MDO7875179.1"/>
    <property type="molecule type" value="Genomic_DNA"/>
</dbReference>
<evidence type="ECO:0000313" key="2">
    <source>
        <dbReference type="EMBL" id="MDO7875179.1"/>
    </source>
</evidence>